<evidence type="ECO:0000256" key="6">
    <source>
        <dbReference type="PROSITE-ProRule" id="PRU10141"/>
    </source>
</evidence>
<feature type="binding site" evidence="6">
    <location>
        <position position="44"/>
    </location>
    <ligand>
        <name>ATP</name>
        <dbReference type="ChEBI" id="CHEBI:30616"/>
    </ligand>
</feature>
<evidence type="ECO:0000313" key="9">
    <source>
        <dbReference type="EMBL" id="GCE25558.1"/>
    </source>
</evidence>
<dbReference type="AlphaFoldDB" id="A0A402B2K2"/>
<dbReference type="PANTHER" id="PTHR43289">
    <property type="entry name" value="MITOGEN-ACTIVATED PROTEIN KINASE KINASE KINASE 20-RELATED"/>
    <property type="match status" value="1"/>
</dbReference>
<dbReference type="Proteomes" id="UP000287171">
    <property type="component" value="Unassembled WGS sequence"/>
</dbReference>
<proteinExistence type="predicted"/>
<dbReference type="PANTHER" id="PTHR43289:SF6">
    <property type="entry name" value="SERINE_THREONINE-PROTEIN KINASE NEKL-3"/>
    <property type="match status" value="1"/>
</dbReference>
<dbReference type="GO" id="GO:0005524">
    <property type="term" value="F:ATP binding"/>
    <property type="evidence" value="ECO:0007669"/>
    <property type="project" value="UniProtKB-UniRule"/>
</dbReference>
<feature type="transmembrane region" description="Helical" evidence="7">
    <location>
        <begin position="370"/>
        <end position="389"/>
    </location>
</feature>
<keyword evidence="10" id="KW-1185">Reference proteome</keyword>
<dbReference type="Pfam" id="PF00069">
    <property type="entry name" value="Pkinase"/>
    <property type="match status" value="1"/>
</dbReference>
<keyword evidence="3 6" id="KW-0547">Nucleotide-binding</keyword>
<keyword evidence="4" id="KW-0418">Kinase</keyword>
<keyword evidence="7" id="KW-0472">Membrane</keyword>
<organism evidence="9 10">
    <name type="scientific">Dictyobacter alpinus</name>
    <dbReference type="NCBI Taxonomy" id="2014873"/>
    <lineage>
        <taxon>Bacteria</taxon>
        <taxon>Bacillati</taxon>
        <taxon>Chloroflexota</taxon>
        <taxon>Ktedonobacteria</taxon>
        <taxon>Ktedonobacterales</taxon>
        <taxon>Dictyobacteraceae</taxon>
        <taxon>Dictyobacter</taxon>
    </lineage>
</organism>
<evidence type="ECO:0000256" key="2">
    <source>
        <dbReference type="ARBA" id="ARBA00022679"/>
    </source>
</evidence>
<dbReference type="CDD" id="cd14014">
    <property type="entry name" value="STKc_PknB_like"/>
    <property type="match status" value="1"/>
</dbReference>
<name>A0A402B2K2_9CHLR</name>
<comment type="caution">
    <text evidence="9">The sequence shown here is derived from an EMBL/GenBank/DDBJ whole genome shotgun (WGS) entry which is preliminary data.</text>
</comment>
<evidence type="ECO:0000256" key="5">
    <source>
        <dbReference type="ARBA" id="ARBA00022840"/>
    </source>
</evidence>
<dbReference type="Gene3D" id="1.10.510.10">
    <property type="entry name" value="Transferase(Phosphotransferase) domain 1"/>
    <property type="match status" value="1"/>
</dbReference>
<protein>
    <recommendedName>
        <fullName evidence="1">non-specific serine/threonine protein kinase</fullName>
        <ecNumber evidence="1">2.7.11.1</ecNumber>
    </recommendedName>
</protein>
<evidence type="ECO:0000256" key="1">
    <source>
        <dbReference type="ARBA" id="ARBA00012513"/>
    </source>
</evidence>
<dbReference type="EC" id="2.7.11.1" evidence="1"/>
<dbReference type="InterPro" id="IPR000719">
    <property type="entry name" value="Prot_kinase_dom"/>
</dbReference>
<evidence type="ECO:0000256" key="7">
    <source>
        <dbReference type="SAM" id="Phobius"/>
    </source>
</evidence>
<evidence type="ECO:0000256" key="3">
    <source>
        <dbReference type="ARBA" id="ARBA00022741"/>
    </source>
</evidence>
<gene>
    <name evidence="9" type="ORF">KDA_10420</name>
</gene>
<dbReference type="SUPFAM" id="SSF56112">
    <property type="entry name" value="Protein kinase-like (PK-like)"/>
    <property type="match status" value="1"/>
</dbReference>
<evidence type="ECO:0000313" key="10">
    <source>
        <dbReference type="Proteomes" id="UP000287171"/>
    </source>
</evidence>
<accession>A0A402B2K2</accession>
<dbReference type="RefSeq" id="WP_126626127.1">
    <property type="nucleotide sequence ID" value="NZ_BIFT01000001.1"/>
</dbReference>
<dbReference type="GO" id="GO:0004674">
    <property type="term" value="F:protein serine/threonine kinase activity"/>
    <property type="evidence" value="ECO:0007669"/>
    <property type="project" value="UniProtKB-EC"/>
</dbReference>
<keyword evidence="2" id="KW-0808">Transferase</keyword>
<sequence length="511" mass="57031">MKVNDDFIGTILGNYTLERIVGYGDWSTVYLARQLHPGRLVAVKVAQSHPSVDRDSSLKFSHEIVNITQLDHPNVISLLDYDDCNQQAYLVMPYIGGGSLDQALKRYGKLPTQQVLSYLLQVASALDYLHARQIIHGNLKPANCLLYPDDHLVLTDFAVMSMYDAGSGGDRLLDQTTMPLYMSPEMVQGEPLTISSDIYQLGILLFQMLCGHVPFKADGTYAIMRQHLQEPLPSIHTLNPDLPLGITRVLQKATAKKSEERYQSAGELVRAFALALTSVDSGQQHRAHHIHPAEPILVLADPGIPEYISAPAATLPAPIPDTATPVMIENIPDMKISGFTAPQKRIYLRASTVSRKSHVLQFLLLKCTPLILLVAIVTLGFLHVLGAFASPTLTSSEQAGMLINQFYEDLNQHNYQAAYALCSPGFQKHMSYEQFVLSYHQFLHSDIVVRQMVEHSRSDVGITLNLQVREQGYPAKVVQYYRWNSSVDRQPDGSWKIEQADLSMDRTLQPI</sequence>
<dbReference type="InterPro" id="IPR011009">
    <property type="entry name" value="Kinase-like_dom_sf"/>
</dbReference>
<dbReference type="Gene3D" id="3.30.200.20">
    <property type="entry name" value="Phosphorylase Kinase, domain 1"/>
    <property type="match status" value="1"/>
</dbReference>
<dbReference type="InterPro" id="IPR017441">
    <property type="entry name" value="Protein_kinase_ATP_BS"/>
</dbReference>
<reference evidence="10" key="1">
    <citation type="submission" date="2018-12" db="EMBL/GenBank/DDBJ databases">
        <title>Tengunoibacter tsumagoiensis gen. nov., sp. nov., Dictyobacter kobayashii sp. nov., D. alpinus sp. nov., and D. joshuensis sp. nov. and description of Dictyobacteraceae fam. nov. within the order Ktedonobacterales isolated from Tengu-no-mugimeshi.</title>
        <authorList>
            <person name="Wang C.M."/>
            <person name="Zheng Y."/>
            <person name="Sakai Y."/>
            <person name="Toyoda A."/>
            <person name="Minakuchi Y."/>
            <person name="Abe K."/>
            <person name="Yokota A."/>
            <person name="Yabe S."/>
        </authorList>
    </citation>
    <scope>NUCLEOTIDE SEQUENCE [LARGE SCALE GENOMIC DNA]</scope>
    <source>
        <strain evidence="10">Uno16</strain>
    </source>
</reference>
<keyword evidence="7" id="KW-1133">Transmembrane helix</keyword>
<evidence type="ECO:0000256" key="4">
    <source>
        <dbReference type="ARBA" id="ARBA00022777"/>
    </source>
</evidence>
<evidence type="ECO:0000259" key="8">
    <source>
        <dbReference type="PROSITE" id="PS50011"/>
    </source>
</evidence>
<keyword evidence="7" id="KW-0812">Transmembrane</keyword>
<dbReference type="OrthoDB" id="143142at2"/>
<keyword evidence="5 6" id="KW-0067">ATP-binding</keyword>
<dbReference type="PROSITE" id="PS50011">
    <property type="entry name" value="PROTEIN_KINASE_DOM"/>
    <property type="match status" value="1"/>
</dbReference>
<feature type="domain" description="Protein kinase" evidence="8">
    <location>
        <begin position="15"/>
        <end position="273"/>
    </location>
</feature>
<dbReference type="EMBL" id="BIFT01000001">
    <property type="protein sequence ID" value="GCE25558.1"/>
    <property type="molecule type" value="Genomic_DNA"/>
</dbReference>
<dbReference type="PROSITE" id="PS00107">
    <property type="entry name" value="PROTEIN_KINASE_ATP"/>
    <property type="match status" value="1"/>
</dbReference>